<dbReference type="EMBL" id="GBXM01084873">
    <property type="protein sequence ID" value="JAH23704.1"/>
    <property type="molecule type" value="Transcribed_RNA"/>
</dbReference>
<accession>A0A0E9R3J4</accession>
<proteinExistence type="predicted"/>
<evidence type="ECO:0000313" key="1">
    <source>
        <dbReference type="EMBL" id="JAH23704.1"/>
    </source>
</evidence>
<reference evidence="1" key="1">
    <citation type="submission" date="2014-11" db="EMBL/GenBank/DDBJ databases">
        <authorList>
            <person name="Amaro Gonzalez C."/>
        </authorList>
    </citation>
    <scope>NUCLEOTIDE SEQUENCE</scope>
</reference>
<reference evidence="1" key="2">
    <citation type="journal article" date="2015" name="Fish Shellfish Immunol.">
        <title>Early steps in the European eel (Anguilla anguilla)-Vibrio vulnificus interaction in the gills: Role of the RtxA13 toxin.</title>
        <authorList>
            <person name="Callol A."/>
            <person name="Pajuelo D."/>
            <person name="Ebbesson L."/>
            <person name="Teles M."/>
            <person name="MacKenzie S."/>
            <person name="Amaro C."/>
        </authorList>
    </citation>
    <scope>NUCLEOTIDE SEQUENCE</scope>
</reference>
<name>A0A0E9R3J4_ANGAN</name>
<sequence length="22" mass="2793">MQYCITLCDLLYWCRMNCYMLL</sequence>
<dbReference type="AlphaFoldDB" id="A0A0E9R3J4"/>
<protein>
    <submittedName>
        <fullName evidence="1">Uncharacterized protein</fullName>
    </submittedName>
</protein>
<organism evidence="1">
    <name type="scientific">Anguilla anguilla</name>
    <name type="common">European freshwater eel</name>
    <name type="synonym">Muraena anguilla</name>
    <dbReference type="NCBI Taxonomy" id="7936"/>
    <lineage>
        <taxon>Eukaryota</taxon>
        <taxon>Metazoa</taxon>
        <taxon>Chordata</taxon>
        <taxon>Craniata</taxon>
        <taxon>Vertebrata</taxon>
        <taxon>Euteleostomi</taxon>
        <taxon>Actinopterygii</taxon>
        <taxon>Neopterygii</taxon>
        <taxon>Teleostei</taxon>
        <taxon>Anguilliformes</taxon>
        <taxon>Anguillidae</taxon>
        <taxon>Anguilla</taxon>
    </lineage>
</organism>